<accession>A0A1P8Q2F8</accession>
<dbReference type="EMBL" id="CP019323">
    <property type="protein sequence ID" value="APX72074.1"/>
    <property type="molecule type" value="Genomic_DNA"/>
</dbReference>
<reference evidence="2" key="1">
    <citation type="submission" date="2016-12" db="EMBL/GenBank/DDBJ databases">
        <authorList>
            <person name="Jung M.Y."/>
            <person name="Lee S.H."/>
        </authorList>
    </citation>
    <scope>NUCLEOTIDE SEQUENCE [LARGE SCALE GENOMIC DNA]</scope>
    <source>
        <strain evidence="2">WiKim39</strain>
    </source>
</reference>
<protein>
    <submittedName>
        <fullName evidence="1">Uncharacterized protein</fullName>
    </submittedName>
</protein>
<evidence type="ECO:0000313" key="1">
    <source>
        <dbReference type="EMBL" id="APX72074.1"/>
    </source>
</evidence>
<evidence type="ECO:0000313" key="2">
    <source>
        <dbReference type="Proteomes" id="UP000187499"/>
    </source>
</evidence>
<dbReference type="RefSeq" id="WP_076614577.1">
    <property type="nucleotide sequence ID" value="NZ_CP019323.1"/>
</dbReference>
<proteinExistence type="predicted"/>
<name>A0A1P8Q2F8_9LACO</name>
<gene>
    <name evidence="1" type="ORF">BTM29_05630</name>
</gene>
<dbReference type="KEGG" id="lalw:BTM29_05630"/>
<organism evidence="1 2">
    <name type="scientific">Companilactobacillus allii</name>
    <dbReference type="NCBI Taxonomy" id="1847728"/>
    <lineage>
        <taxon>Bacteria</taxon>
        <taxon>Bacillati</taxon>
        <taxon>Bacillota</taxon>
        <taxon>Bacilli</taxon>
        <taxon>Lactobacillales</taxon>
        <taxon>Lactobacillaceae</taxon>
        <taxon>Companilactobacillus</taxon>
    </lineage>
</organism>
<dbReference type="Proteomes" id="UP000187499">
    <property type="component" value="Chromosome"/>
</dbReference>
<sequence length="119" mass="13629">MIVKLNDNYSTFALGDAAKLFQTANSPDDRELQLSPHDLEIWELFNITTENTFRFSSIYFRAKYVDTNSLRVFGNPIKGNLSKESLKAIGVEENDIKDLIGLTKPIRIIKLLEDNYETI</sequence>
<dbReference type="STRING" id="1847728.BTM29_05630"/>
<dbReference type="AlphaFoldDB" id="A0A1P8Q2F8"/>
<keyword evidence="2" id="KW-1185">Reference proteome</keyword>